<dbReference type="GO" id="GO:0016020">
    <property type="term" value="C:membrane"/>
    <property type="evidence" value="ECO:0007669"/>
    <property type="project" value="UniProtKB-SubCell"/>
</dbReference>
<proteinExistence type="inferred from homology"/>
<evidence type="ECO:0000256" key="2">
    <source>
        <dbReference type="ARBA" id="ARBA00009916"/>
    </source>
</evidence>
<sequence length="504" mass="53787">MDTTTLGSILSTAMSAENFQHMSNNFESSLLWALIVGAILAFILGFGMGANDVSNSFGTSVGSGVLSLRNAFLLACIFETLGAVLVGFNVTDTMRKGVVEVELYKDDPKTLELGQLAILGGCGSWLLIATALSLPVSTTHSLVGATLGMSLVARGFKGIVWMKILSIVISWFASPIFSGTISIILYLIVDHTVLRRKNSFWKGLRLLPVIYFVCISFNAFVVCFQGSKLLSLSEIPLWMAVVIALSCGLIAALGFHFIARPYLIDWVNNREPEKIGQFSPSLMIPATDIKNQNGISVITISDDLPAKGKKKEKEDIGCGSRRLARSILPDSGRKDDEKTLRLFSAIQVFTACFAGFAHGANDVSNAIAPIAALYSIYQTKDVLQQNDTPIWTLLFGALAICAGLCICGHRVIQTVGQKMSKITPASGFCIEFGAAVTVLLASKVGIPVSTTHCLVGSVVAVGAVKPGDTVNWSLFRNIALSWVVTLPISGLIAAGIMGLITILA</sequence>
<dbReference type="GO" id="GO:0005315">
    <property type="term" value="F:phosphate transmembrane transporter activity"/>
    <property type="evidence" value="ECO:0007669"/>
    <property type="project" value="InterPro"/>
</dbReference>
<evidence type="ECO:0000256" key="3">
    <source>
        <dbReference type="ARBA" id="ARBA00022448"/>
    </source>
</evidence>
<feature type="transmembrane region" description="Helical" evidence="8">
    <location>
        <begin position="30"/>
        <end position="50"/>
    </location>
</feature>
<dbReference type="PANTHER" id="PTHR11101">
    <property type="entry name" value="PHOSPHATE TRANSPORTER"/>
    <property type="match status" value="1"/>
</dbReference>
<feature type="transmembrane region" description="Helical" evidence="8">
    <location>
        <begin position="70"/>
        <end position="90"/>
    </location>
</feature>
<organism evidence="9 10">
    <name type="scientific">Steinernema glaseri</name>
    <dbReference type="NCBI Taxonomy" id="37863"/>
    <lineage>
        <taxon>Eukaryota</taxon>
        <taxon>Metazoa</taxon>
        <taxon>Ecdysozoa</taxon>
        <taxon>Nematoda</taxon>
        <taxon>Chromadorea</taxon>
        <taxon>Rhabditida</taxon>
        <taxon>Tylenchina</taxon>
        <taxon>Panagrolaimomorpha</taxon>
        <taxon>Strongyloidoidea</taxon>
        <taxon>Steinernematidae</taxon>
        <taxon>Steinernema</taxon>
    </lineage>
</organism>
<comment type="similarity">
    <text evidence="2 8">Belongs to the inorganic phosphate transporter (PiT) (TC 2.A.20) family.</text>
</comment>
<evidence type="ECO:0000256" key="6">
    <source>
        <dbReference type="ARBA" id="ARBA00022989"/>
    </source>
</evidence>
<feature type="transmembrane region" description="Helical" evidence="8">
    <location>
        <begin position="168"/>
        <end position="189"/>
    </location>
</feature>
<dbReference type="GO" id="GO:0035435">
    <property type="term" value="P:phosphate ion transmembrane transport"/>
    <property type="evidence" value="ECO:0007669"/>
    <property type="project" value="TreeGrafter"/>
</dbReference>
<protein>
    <recommendedName>
        <fullName evidence="8">Phosphate transporter</fullName>
    </recommendedName>
</protein>
<dbReference type="Proteomes" id="UP000095287">
    <property type="component" value="Unplaced"/>
</dbReference>
<accession>A0A1I8A2B5</accession>
<evidence type="ECO:0000256" key="5">
    <source>
        <dbReference type="ARBA" id="ARBA00022692"/>
    </source>
</evidence>
<evidence type="ECO:0000313" key="9">
    <source>
        <dbReference type="Proteomes" id="UP000095287"/>
    </source>
</evidence>
<keyword evidence="7 8" id="KW-0472">Membrane</keyword>
<keyword evidence="4 8" id="KW-0592">Phosphate transport</keyword>
<keyword evidence="5 8" id="KW-0812">Transmembrane</keyword>
<keyword evidence="3 8" id="KW-0813">Transport</keyword>
<feature type="transmembrane region" description="Helical" evidence="8">
    <location>
        <begin position="209"/>
        <end position="230"/>
    </location>
</feature>
<dbReference type="AlphaFoldDB" id="A0A1I8A2B5"/>
<name>A0A1I8A2B5_9BILA</name>
<keyword evidence="6 8" id="KW-1133">Transmembrane helix</keyword>
<feature type="transmembrane region" description="Helical" evidence="8">
    <location>
        <begin position="479"/>
        <end position="503"/>
    </location>
</feature>
<comment type="function">
    <text evidence="8">Sodium-phosphate symporter.</text>
</comment>
<keyword evidence="9" id="KW-1185">Reference proteome</keyword>
<feature type="transmembrane region" description="Helical" evidence="8">
    <location>
        <begin position="390"/>
        <end position="412"/>
    </location>
</feature>
<evidence type="ECO:0000256" key="8">
    <source>
        <dbReference type="RuleBase" id="RU363058"/>
    </source>
</evidence>
<evidence type="ECO:0000256" key="4">
    <source>
        <dbReference type="ARBA" id="ARBA00022592"/>
    </source>
</evidence>
<evidence type="ECO:0000256" key="1">
    <source>
        <dbReference type="ARBA" id="ARBA00004141"/>
    </source>
</evidence>
<evidence type="ECO:0000313" key="10">
    <source>
        <dbReference type="WBParaSite" id="L893_g32300.t1"/>
    </source>
</evidence>
<dbReference type="PANTHER" id="PTHR11101:SF67">
    <property type="entry name" value="PHOSPHATE TRANSPORTER"/>
    <property type="match status" value="1"/>
</dbReference>
<reference evidence="10" key="1">
    <citation type="submission" date="2016-11" db="UniProtKB">
        <authorList>
            <consortium name="WormBaseParasite"/>
        </authorList>
    </citation>
    <scope>IDENTIFICATION</scope>
</reference>
<evidence type="ECO:0000256" key="7">
    <source>
        <dbReference type="ARBA" id="ARBA00023136"/>
    </source>
</evidence>
<comment type="subcellular location">
    <subcellularLocation>
        <location evidence="1 8">Membrane</location>
        <topology evidence="1 8">Multi-pass membrane protein</topology>
    </subcellularLocation>
</comment>
<feature type="transmembrane region" description="Helical" evidence="8">
    <location>
        <begin position="237"/>
        <end position="259"/>
    </location>
</feature>
<dbReference type="Pfam" id="PF01384">
    <property type="entry name" value="PHO4"/>
    <property type="match status" value="1"/>
</dbReference>
<dbReference type="WBParaSite" id="L893_g32300.t1">
    <property type="protein sequence ID" value="L893_g32300.t1"/>
    <property type="gene ID" value="L893_g32300"/>
</dbReference>
<dbReference type="InterPro" id="IPR001204">
    <property type="entry name" value="Phos_transporter"/>
</dbReference>